<dbReference type="InParanoid" id="F8PUY2"/>
<protein>
    <submittedName>
        <fullName evidence="1">Uncharacterized protein</fullName>
    </submittedName>
</protein>
<name>F8PUY2_SERL3</name>
<dbReference type="EMBL" id="GL945479">
    <property type="protein sequence ID" value="EGN99746.1"/>
    <property type="molecule type" value="Genomic_DNA"/>
</dbReference>
<gene>
    <name evidence="1" type="ORF">SERLA73DRAFT_179923</name>
</gene>
<dbReference type="Proteomes" id="UP000008063">
    <property type="component" value="Unassembled WGS sequence"/>
</dbReference>
<evidence type="ECO:0000313" key="2">
    <source>
        <dbReference type="Proteomes" id="UP000008063"/>
    </source>
</evidence>
<reference evidence="2" key="1">
    <citation type="journal article" date="2011" name="Science">
        <title>The plant cell wall-decomposing machinery underlies the functional diversity of forest fungi.</title>
        <authorList>
            <person name="Eastwood D.C."/>
            <person name="Floudas D."/>
            <person name="Binder M."/>
            <person name="Majcherczyk A."/>
            <person name="Schneider P."/>
            <person name="Aerts A."/>
            <person name="Asiegbu F.O."/>
            <person name="Baker S.E."/>
            <person name="Barry K."/>
            <person name="Bendiksby M."/>
            <person name="Blumentritt M."/>
            <person name="Coutinho P.M."/>
            <person name="Cullen D."/>
            <person name="de Vries R.P."/>
            <person name="Gathman A."/>
            <person name="Goodell B."/>
            <person name="Henrissat B."/>
            <person name="Ihrmark K."/>
            <person name="Kauserud H."/>
            <person name="Kohler A."/>
            <person name="LaButti K."/>
            <person name="Lapidus A."/>
            <person name="Lavin J.L."/>
            <person name="Lee Y.-H."/>
            <person name="Lindquist E."/>
            <person name="Lilly W."/>
            <person name="Lucas S."/>
            <person name="Morin E."/>
            <person name="Murat C."/>
            <person name="Oguiza J.A."/>
            <person name="Park J."/>
            <person name="Pisabarro A.G."/>
            <person name="Riley R."/>
            <person name="Rosling A."/>
            <person name="Salamov A."/>
            <person name="Schmidt O."/>
            <person name="Schmutz J."/>
            <person name="Skrede I."/>
            <person name="Stenlid J."/>
            <person name="Wiebenga A."/>
            <person name="Xie X."/>
            <person name="Kuees U."/>
            <person name="Hibbett D.S."/>
            <person name="Hoffmeister D."/>
            <person name="Hoegberg N."/>
            <person name="Martin F."/>
            <person name="Grigoriev I.V."/>
            <person name="Watkinson S.C."/>
        </authorList>
    </citation>
    <scope>NUCLEOTIDE SEQUENCE [LARGE SCALE GENOMIC DNA]</scope>
    <source>
        <strain evidence="2">strain S7.3</strain>
    </source>
</reference>
<evidence type="ECO:0000313" key="1">
    <source>
        <dbReference type="EMBL" id="EGN99746.1"/>
    </source>
</evidence>
<sequence>MRTVHEMTALKPADCPLEDQGTMKESDIQCVQMHYHGVNYYSMYAVKTNYPGNMH</sequence>
<organism evidence="2">
    <name type="scientific">Serpula lacrymans var. lacrymans (strain S7.3)</name>
    <name type="common">Dry rot fungus</name>
    <dbReference type="NCBI Taxonomy" id="936435"/>
    <lineage>
        <taxon>Eukaryota</taxon>
        <taxon>Fungi</taxon>
        <taxon>Dikarya</taxon>
        <taxon>Basidiomycota</taxon>
        <taxon>Agaricomycotina</taxon>
        <taxon>Agaricomycetes</taxon>
        <taxon>Agaricomycetidae</taxon>
        <taxon>Boletales</taxon>
        <taxon>Coniophorineae</taxon>
        <taxon>Serpulaceae</taxon>
        <taxon>Serpula</taxon>
    </lineage>
</organism>
<proteinExistence type="predicted"/>
<accession>F8PUY2</accession>
<dbReference type="AlphaFoldDB" id="F8PUY2"/>
<keyword evidence="2" id="KW-1185">Reference proteome</keyword>
<dbReference type="HOGENOM" id="CLU_3033832_0_0_1"/>